<protein>
    <submittedName>
        <fullName evidence="2">Uncharacterized protein</fullName>
    </submittedName>
</protein>
<name>E4MUW8_CAPOC</name>
<reference evidence="2 3" key="1">
    <citation type="submission" date="2010-10" db="EMBL/GenBank/DDBJ databases">
        <authorList>
            <person name="Muzny D."/>
            <person name="Qin X."/>
            <person name="Deng J."/>
            <person name="Jiang H."/>
            <person name="Liu Y."/>
            <person name="Qu J."/>
            <person name="Song X.-Z."/>
            <person name="Zhang L."/>
            <person name="Thornton R."/>
            <person name="Coyle M."/>
            <person name="Francisco L."/>
            <person name="Jackson L."/>
            <person name="Javaid M."/>
            <person name="Korchina V."/>
            <person name="Kovar C."/>
            <person name="Mata R."/>
            <person name="Mathew T."/>
            <person name="Ngo R."/>
            <person name="Nguyen L."/>
            <person name="Nguyen N."/>
            <person name="Okwuonu G."/>
            <person name="Ongeri F."/>
            <person name="Pham C."/>
            <person name="Simmons D."/>
            <person name="Wilczek-Boney K."/>
            <person name="Hale W."/>
            <person name="Jakkamsetti A."/>
            <person name="Pham P."/>
            <person name="Ruth R."/>
            <person name="San Lucas F."/>
            <person name="Warren J."/>
            <person name="Zhang J."/>
            <person name="Zhao Z."/>
            <person name="Zhou C."/>
            <person name="Zhu D."/>
            <person name="Lee S."/>
            <person name="Bess C."/>
            <person name="Blankenburg K."/>
            <person name="Forbes L."/>
            <person name="Fu Q."/>
            <person name="Gubbala S."/>
            <person name="Hirani K."/>
            <person name="Jayaseelan J.C."/>
            <person name="Lara F."/>
            <person name="Munidasa M."/>
            <person name="Palculict T."/>
            <person name="Patil S."/>
            <person name="Pu L.-L."/>
            <person name="Saada N."/>
            <person name="Tang L."/>
            <person name="Weissenberger G."/>
            <person name="Zhu Y."/>
            <person name="Hemphill L."/>
            <person name="Shang Y."/>
            <person name="Youmans B."/>
            <person name="Ayvaz T."/>
            <person name="Ross M."/>
            <person name="Santibanez J."/>
            <person name="Aqrawi P."/>
            <person name="Gross S."/>
            <person name="Joshi V."/>
            <person name="Fowler G."/>
            <person name="Nazareth L."/>
            <person name="Reid J."/>
            <person name="Worley K."/>
            <person name="Petrosino J."/>
            <person name="Highlander S."/>
            <person name="Gibbs R."/>
        </authorList>
    </citation>
    <scope>NUCLEOTIDE SEQUENCE [LARGE SCALE GENOMIC DNA]</scope>
    <source>
        <strain evidence="2 3">F0287</strain>
    </source>
</reference>
<gene>
    <name evidence="2" type="ORF">HMPREF1977_2178</name>
</gene>
<dbReference type="Proteomes" id="UP000005391">
    <property type="component" value="Unassembled WGS sequence"/>
</dbReference>
<sequence length="62" mass="7088">MHTNHIPNTLSDRALGRLVKSNTERKKQRKMPIVKSVFIIIFVVIKGANIKIIQENANNFTT</sequence>
<keyword evidence="1" id="KW-1133">Transmembrane helix</keyword>
<comment type="caution">
    <text evidence="2">The sequence shown here is derived from an EMBL/GenBank/DDBJ whole genome shotgun (WGS) entry which is preliminary data.</text>
</comment>
<evidence type="ECO:0000313" key="2">
    <source>
        <dbReference type="EMBL" id="EFS96537.1"/>
    </source>
</evidence>
<accession>E4MUW8</accession>
<organism evidence="2 3">
    <name type="scientific">Capnocytophaga ochracea F0287</name>
    <dbReference type="NCBI Taxonomy" id="873517"/>
    <lineage>
        <taxon>Bacteria</taxon>
        <taxon>Pseudomonadati</taxon>
        <taxon>Bacteroidota</taxon>
        <taxon>Flavobacteriia</taxon>
        <taxon>Flavobacteriales</taxon>
        <taxon>Flavobacteriaceae</taxon>
        <taxon>Capnocytophaga</taxon>
    </lineage>
</organism>
<feature type="transmembrane region" description="Helical" evidence="1">
    <location>
        <begin position="33"/>
        <end position="53"/>
    </location>
</feature>
<dbReference type="HOGENOM" id="CLU_2895702_0_0_10"/>
<evidence type="ECO:0000256" key="1">
    <source>
        <dbReference type="SAM" id="Phobius"/>
    </source>
</evidence>
<keyword evidence="1" id="KW-0472">Membrane</keyword>
<evidence type="ECO:0000313" key="3">
    <source>
        <dbReference type="Proteomes" id="UP000005391"/>
    </source>
</evidence>
<dbReference type="AlphaFoldDB" id="E4MUW8"/>
<keyword evidence="1" id="KW-0812">Transmembrane</keyword>
<dbReference type="EMBL" id="AEOH01000050">
    <property type="protein sequence ID" value="EFS96537.1"/>
    <property type="molecule type" value="Genomic_DNA"/>
</dbReference>
<proteinExistence type="predicted"/>